<sequence length="40" mass="4655">MQPPRGCWQYGRWPDRQGEQSYSRSLDRDGDGVECESPPK</sequence>
<dbReference type="InterPro" id="IPR008613">
    <property type="entry name" value="Excalibur_Ca-bd_domain"/>
</dbReference>
<proteinExistence type="predicted"/>
<reference evidence="3 4" key="1">
    <citation type="submission" date="2020-12" db="EMBL/GenBank/DDBJ databases">
        <title>FDA dAtabase for Regulatory Grade micrObial Sequences (FDA-ARGOS): Supporting development and validation of Infectious Disease Dx tests.</title>
        <authorList>
            <person name="Sproer C."/>
            <person name="Gronow S."/>
            <person name="Severitt S."/>
            <person name="Schroder I."/>
            <person name="Tallon L."/>
            <person name="Sadzewicz L."/>
            <person name="Zhao X."/>
            <person name="Boylan J."/>
            <person name="Ott S."/>
            <person name="Bowen H."/>
            <person name="Vavikolanu K."/>
            <person name="Mehta A."/>
            <person name="Aluvathingal J."/>
            <person name="Nadendla S."/>
            <person name="Lowell S."/>
            <person name="Myers T."/>
            <person name="Yan Y."/>
            <person name="Sichtig H."/>
        </authorList>
    </citation>
    <scope>NUCLEOTIDE SEQUENCE [LARGE SCALE GENOMIC DNA]</scope>
    <source>
        <strain evidence="3 4">FDAARGOS_1053</strain>
    </source>
</reference>
<evidence type="ECO:0000313" key="4">
    <source>
        <dbReference type="Proteomes" id="UP000596145"/>
    </source>
</evidence>
<name>A0A7T4EHX6_9CORY</name>
<dbReference type="OrthoDB" id="4337778at2"/>
<accession>A0A7T4EHX6</accession>
<organism evidence="3 4">
    <name type="scientific">Corynebacterium glucuronolyticum</name>
    <dbReference type="NCBI Taxonomy" id="39791"/>
    <lineage>
        <taxon>Bacteria</taxon>
        <taxon>Bacillati</taxon>
        <taxon>Actinomycetota</taxon>
        <taxon>Actinomycetes</taxon>
        <taxon>Mycobacteriales</taxon>
        <taxon>Corynebacteriaceae</taxon>
        <taxon>Corynebacterium</taxon>
    </lineage>
</organism>
<evidence type="ECO:0000259" key="2">
    <source>
        <dbReference type="Pfam" id="PF05901"/>
    </source>
</evidence>
<evidence type="ECO:0000256" key="1">
    <source>
        <dbReference type="SAM" id="MobiDB-lite"/>
    </source>
</evidence>
<dbReference type="RefSeq" id="WP_143336882.1">
    <property type="nucleotide sequence ID" value="NZ_CP066007.1"/>
</dbReference>
<feature type="domain" description="Excalibur calcium-binding" evidence="2">
    <location>
        <begin position="10"/>
        <end position="36"/>
    </location>
</feature>
<dbReference type="EMBL" id="CP066007">
    <property type="protein sequence ID" value="QQB47637.1"/>
    <property type="molecule type" value="Genomic_DNA"/>
</dbReference>
<gene>
    <name evidence="3" type="ORF">I6I10_02215</name>
</gene>
<dbReference type="GeneID" id="92761376"/>
<feature type="compositionally biased region" description="Basic and acidic residues" evidence="1">
    <location>
        <begin position="25"/>
        <end position="40"/>
    </location>
</feature>
<feature type="region of interest" description="Disordered" evidence="1">
    <location>
        <begin position="1"/>
        <end position="40"/>
    </location>
</feature>
<protein>
    <submittedName>
        <fullName evidence="3">Excalibur calcium-binding domain-containing protein</fullName>
    </submittedName>
</protein>
<dbReference type="Proteomes" id="UP000596145">
    <property type="component" value="Chromosome"/>
</dbReference>
<dbReference type="AlphaFoldDB" id="A0A7T4EHX6"/>
<dbReference type="Pfam" id="PF05901">
    <property type="entry name" value="Excalibur"/>
    <property type="match status" value="1"/>
</dbReference>
<evidence type="ECO:0000313" key="3">
    <source>
        <dbReference type="EMBL" id="QQB47637.1"/>
    </source>
</evidence>